<dbReference type="RefSeq" id="WP_344145515.1">
    <property type="nucleotide sequence ID" value="NZ_BAAANF010000002.1"/>
</dbReference>
<proteinExistence type="predicted"/>
<comment type="caution">
    <text evidence="1">The sequence shown here is derived from an EMBL/GenBank/DDBJ whole genome shotgun (WGS) entry which is preliminary data.</text>
</comment>
<accession>A0ABN2GCW3</accession>
<dbReference type="EMBL" id="BAAANF010000002">
    <property type="protein sequence ID" value="GAA1669206.1"/>
    <property type="molecule type" value="Genomic_DNA"/>
</dbReference>
<gene>
    <name evidence="1" type="ORF">GCM10009745_09590</name>
</gene>
<organism evidence="1 2">
    <name type="scientific">Kribbella yunnanensis</name>
    <dbReference type="NCBI Taxonomy" id="190194"/>
    <lineage>
        <taxon>Bacteria</taxon>
        <taxon>Bacillati</taxon>
        <taxon>Actinomycetota</taxon>
        <taxon>Actinomycetes</taxon>
        <taxon>Propionibacteriales</taxon>
        <taxon>Kribbellaceae</taxon>
        <taxon>Kribbella</taxon>
    </lineage>
</organism>
<name>A0ABN2GCW3_9ACTN</name>
<reference evidence="1 2" key="1">
    <citation type="journal article" date="2019" name="Int. J. Syst. Evol. Microbiol.">
        <title>The Global Catalogue of Microorganisms (GCM) 10K type strain sequencing project: providing services to taxonomists for standard genome sequencing and annotation.</title>
        <authorList>
            <consortium name="The Broad Institute Genomics Platform"/>
            <consortium name="The Broad Institute Genome Sequencing Center for Infectious Disease"/>
            <person name="Wu L."/>
            <person name="Ma J."/>
        </authorList>
    </citation>
    <scope>NUCLEOTIDE SEQUENCE [LARGE SCALE GENOMIC DNA]</scope>
    <source>
        <strain evidence="1 2">JCM 14307</strain>
    </source>
</reference>
<keyword evidence="2" id="KW-1185">Reference proteome</keyword>
<evidence type="ECO:0000313" key="1">
    <source>
        <dbReference type="EMBL" id="GAA1669206.1"/>
    </source>
</evidence>
<protein>
    <submittedName>
        <fullName evidence="1">Uncharacterized protein</fullName>
    </submittedName>
</protein>
<dbReference type="Proteomes" id="UP001500280">
    <property type="component" value="Unassembled WGS sequence"/>
</dbReference>
<evidence type="ECO:0000313" key="2">
    <source>
        <dbReference type="Proteomes" id="UP001500280"/>
    </source>
</evidence>
<sequence length="200" mass="22450">MIITVVVIAVLAVGLGALYLRVQQRQRAFFADRVTAVGLTPAPVEPWLAEAASRAFGVQGNAERMVRDQRLWACDFTYQASRTATAAKCHVVAMSLPTALPPLAVFPKNPMLPDNLEFESAEFNRTFSVECSDRRFASALLTPRVLEWLLRYPKLQWRIDGGVLIAWNVGYWTADTVKHTTQAFDGLLERIDPYVFKDFS</sequence>